<feature type="region of interest" description="Disordered" evidence="1">
    <location>
        <begin position="1"/>
        <end position="116"/>
    </location>
</feature>
<protein>
    <submittedName>
        <fullName evidence="3">Uncharacterized protein</fullName>
    </submittedName>
</protein>
<dbReference type="Proteomes" id="UP000621500">
    <property type="component" value="Unassembled WGS sequence"/>
</dbReference>
<evidence type="ECO:0000256" key="1">
    <source>
        <dbReference type="SAM" id="MobiDB-lite"/>
    </source>
</evidence>
<gene>
    <name evidence="3" type="ORF">Pma05_63540</name>
</gene>
<proteinExistence type="predicted"/>
<organism evidence="3 4">
    <name type="scientific">Plantactinospora mayteni</name>
    <dbReference type="NCBI Taxonomy" id="566021"/>
    <lineage>
        <taxon>Bacteria</taxon>
        <taxon>Bacillati</taxon>
        <taxon>Actinomycetota</taxon>
        <taxon>Actinomycetes</taxon>
        <taxon>Micromonosporales</taxon>
        <taxon>Micromonosporaceae</taxon>
        <taxon>Plantactinospora</taxon>
    </lineage>
</organism>
<feature type="compositionally biased region" description="Pro residues" evidence="1">
    <location>
        <begin position="17"/>
        <end position="40"/>
    </location>
</feature>
<keyword evidence="4" id="KW-1185">Reference proteome</keyword>
<keyword evidence="2" id="KW-0472">Membrane</keyword>
<keyword evidence="2" id="KW-0812">Transmembrane</keyword>
<feature type="region of interest" description="Disordered" evidence="1">
    <location>
        <begin position="126"/>
        <end position="145"/>
    </location>
</feature>
<comment type="caution">
    <text evidence="3">The sequence shown here is derived from an EMBL/GenBank/DDBJ whole genome shotgun (WGS) entry which is preliminary data.</text>
</comment>
<evidence type="ECO:0000313" key="3">
    <source>
        <dbReference type="EMBL" id="GIG99781.1"/>
    </source>
</evidence>
<evidence type="ECO:0000256" key="2">
    <source>
        <dbReference type="SAM" id="Phobius"/>
    </source>
</evidence>
<dbReference type="EMBL" id="BONX01000048">
    <property type="protein sequence ID" value="GIG99781.1"/>
    <property type="molecule type" value="Genomic_DNA"/>
</dbReference>
<evidence type="ECO:0000313" key="4">
    <source>
        <dbReference type="Proteomes" id="UP000621500"/>
    </source>
</evidence>
<keyword evidence="2" id="KW-1133">Transmembrane helix</keyword>
<accession>A0ABQ4EYP1</accession>
<feature type="transmembrane region" description="Helical" evidence="2">
    <location>
        <begin position="173"/>
        <end position="196"/>
    </location>
</feature>
<reference evidence="3 4" key="1">
    <citation type="submission" date="2021-01" db="EMBL/GenBank/DDBJ databases">
        <title>Whole genome shotgun sequence of Plantactinospora mayteni NBRC 109088.</title>
        <authorList>
            <person name="Komaki H."/>
            <person name="Tamura T."/>
        </authorList>
    </citation>
    <scope>NUCLEOTIDE SEQUENCE [LARGE SCALE GENOMIC DNA]</scope>
    <source>
        <strain evidence="3 4">NBRC 109088</strain>
    </source>
</reference>
<sequence length="209" mass="21135">MAYPATPVSHGPGGRPADPPAPVPLVVPAPALPSWPPPTNPMSSANQASGGTPGYSLPTADPGPSVAAEPAGRPWPGDRPPGTSPASPHLQGTGPASPHHQGTAPTTPHSPGYRDRDLARDQRAEGTVYGGPEGHLTVSMPSNQLENSGSLTGHILAQGWTDTPTQKTNTGKVVLVLLIGLGILVAVGVLVVFLVGDVFSSLFDGLLSS</sequence>
<name>A0ABQ4EYP1_9ACTN</name>